<keyword evidence="7 11" id="KW-0067">ATP-binding</keyword>
<sequence length="556" mass="62592">MDTDKLLKKIIYDASRKLFKGVSITEQNIILQAPKLPEHGHISTNIAMRVSKAAGISGMEAAGKIIGAIQRNIIKTPLNAKISQICAKEPGFINFFFTNLAIYDVLEDINKKGDMYGSCDMGKNRKIQIEFVSANPTGPLSVAHGRQAAVGDALGNILDFAGWKVTREYFINDQGRQMDILGESIRQRYLEFLGQSHEFPEEGYKGEYIRDIAKLVMDKYSDKYIKPDETARSFFRDYGCEFIMNVIKSELEDFGVIFDVWTSQAKLVSTSKIEGALKILRKKKFLYESEGAVWFKSTAFGDDKDRVVIKSDGSYTYLAPDIAYHQDKFQRKFDKVINIWGPDHHGYIPRITAAVQALGFAKDAITVLIVQLATLWRGTEQVRMSTRAGEFVTLRQVMQDTGKGAARFFFLARKISSHLDFDIELAKKQSQENPVYYVQYAHARICNIIEHANAEGHKNTTNPDFKLLIQQEELDLIRELGEFPSVIALCAQSLEPCGLVSYLQSTANKFHSFYDKHRVVSDDTELTKARLALIAATKTVLSTALRLLGVSAPIKM</sequence>
<evidence type="ECO:0000256" key="10">
    <source>
        <dbReference type="ARBA" id="ARBA00049339"/>
    </source>
</evidence>
<dbReference type="NCBIfam" id="TIGR00456">
    <property type="entry name" value="argS"/>
    <property type="match status" value="1"/>
</dbReference>
<dbReference type="Gene3D" id="3.30.1360.70">
    <property type="entry name" value="Arginyl tRNA synthetase N-terminal domain"/>
    <property type="match status" value="1"/>
</dbReference>
<dbReference type="Proteomes" id="UP000231267">
    <property type="component" value="Unassembled WGS sequence"/>
</dbReference>
<dbReference type="CDD" id="cd00671">
    <property type="entry name" value="ArgRS_core"/>
    <property type="match status" value="1"/>
</dbReference>
<evidence type="ECO:0000256" key="6">
    <source>
        <dbReference type="ARBA" id="ARBA00022741"/>
    </source>
</evidence>
<dbReference type="SUPFAM" id="SSF55190">
    <property type="entry name" value="Arginyl-tRNA synthetase (ArgRS), N-terminal 'additional' domain"/>
    <property type="match status" value="1"/>
</dbReference>
<evidence type="ECO:0000256" key="12">
    <source>
        <dbReference type="RuleBase" id="RU363038"/>
    </source>
</evidence>
<accession>A0A2J0LKN1</accession>
<dbReference type="GO" id="GO:0006420">
    <property type="term" value="P:arginyl-tRNA aminoacylation"/>
    <property type="evidence" value="ECO:0007669"/>
    <property type="project" value="UniProtKB-UniRule"/>
</dbReference>
<dbReference type="InterPro" id="IPR008909">
    <property type="entry name" value="DALR_anticod-bd"/>
</dbReference>
<evidence type="ECO:0000256" key="3">
    <source>
        <dbReference type="ARBA" id="ARBA00011245"/>
    </source>
</evidence>
<keyword evidence="9 11" id="KW-0030">Aminoacyl-tRNA synthetase</keyword>
<dbReference type="EMBL" id="PFGP01000107">
    <property type="protein sequence ID" value="PIW66163.1"/>
    <property type="molecule type" value="Genomic_DNA"/>
</dbReference>
<dbReference type="SUPFAM" id="SSF47323">
    <property type="entry name" value="Anticodon-binding domain of a subclass of class I aminoacyl-tRNA synthetases"/>
    <property type="match status" value="1"/>
</dbReference>
<keyword evidence="5 11" id="KW-0436">Ligase</keyword>
<dbReference type="Gene3D" id="3.40.50.620">
    <property type="entry name" value="HUPs"/>
    <property type="match status" value="1"/>
</dbReference>
<evidence type="ECO:0000256" key="7">
    <source>
        <dbReference type="ARBA" id="ARBA00022840"/>
    </source>
</evidence>
<protein>
    <recommendedName>
        <fullName evidence="11">Arginine--tRNA ligase</fullName>
        <ecNumber evidence="11">6.1.1.19</ecNumber>
    </recommendedName>
    <alternativeName>
        <fullName evidence="11">Arginyl-tRNA synthetase</fullName>
        <shortName evidence="11">ArgRS</shortName>
    </alternativeName>
</protein>
<dbReference type="Pfam" id="PF00750">
    <property type="entry name" value="tRNA-synt_1d"/>
    <property type="match status" value="1"/>
</dbReference>
<dbReference type="InterPro" id="IPR014729">
    <property type="entry name" value="Rossmann-like_a/b/a_fold"/>
</dbReference>
<gene>
    <name evidence="11" type="primary">argS</name>
    <name evidence="15" type="ORF">COW11_04675</name>
</gene>
<evidence type="ECO:0000256" key="4">
    <source>
        <dbReference type="ARBA" id="ARBA00022490"/>
    </source>
</evidence>
<dbReference type="InterPro" id="IPR001278">
    <property type="entry name" value="Arg-tRNA-ligase"/>
</dbReference>
<evidence type="ECO:0000256" key="1">
    <source>
        <dbReference type="ARBA" id="ARBA00004496"/>
    </source>
</evidence>
<dbReference type="Pfam" id="PF05746">
    <property type="entry name" value="DALR_1"/>
    <property type="match status" value="1"/>
</dbReference>
<dbReference type="InterPro" id="IPR009080">
    <property type="entry name" value="tRNAsynth_Ia_anticodon-bd"/>
</dbReference>
<dbReference type="EC" id="6.1.1.19" evidence="11"/>
<evidence type="ECO:0000313" key="16">
    <source>
        <dbReference type="Proteomes" id="UP000231267"/>
    </source>
</evidence>
<evidence type="ECO:0000256" key="8">
    <source>
        <dbReference type="ARBA" id="ARBA00022917"/>
    </source>
</evidence>
<feature type="domain" description="DALR anticodon binding" evidence="13">
    <location>
        <begin position="438"/>
        <end position="556"/>
    </location>
</feature>
<feature type="short sequence motif" description="'HIGH' region" evidence="11">
    <location>
        <begin position="134"/>
        <end position="144"/>
    </location>
</feature>
<keyword evidence="8 11" id="KW-0648">Protein biosynthesis</keyword>
<dbReference type="PANTHER" id="PTHR11956:SF5">
    <property type="entry name" value="ARGININE--TRNA LIGASE, CYTOPLASMIC"/>
    <property type="match status" value="1"/>
</dbReference>
<evidence type="ECO:0000259" key="14">
    <source>
        <dbReference type="SMART" id="SM01016"/>
    </source>
</evidence>
<evidence type="ECO:0000256" key="2">
    <source>
        <dbReference type="ARBA" id="ARBA00005594"/>
    </source>
</evidence>
<dbReference type="InterPro" id="IPR036695">
    <property type="entry name" value="Arg-tRNA-synth_N_sf"/>
</dbReference>
<reference evidence="15 16" key="1">
    <citation type="submission" date="2017-09" db="EMBL/GenBank/DDBJ databases">
        <title>Depth-based differentiation of microbial function through sediment-hosted aquifers and enrichment of novel symbionts in the deep terrestrial subsurface.</title>
        <authorList>
            <person name="Probst A.J."/>
            <person name="Ladd B."/>
            <person name="Jarett J.K."/>
            <person name="Geller-Mcgrath D.E."/>
            <person name="Sieber C.M."/>
            <person name="Emerson J.B."/>
            <person name="Anantharaman K."/>
            <person name="Thomas B.C."/>
            <person name="Malmstrom R."/>
            <person name="Stieglmeier M."/>
            <person name="Klingl A."/>
            <person name="Woyke T."/>
            <person name="Ryan C.M."/>
            <person name="Banfield J.F."/>
        </authorList>
    </citation>
    <scope>NUCLEOTIDE SEQUENCE [LARGE SCALE GENOMIC DNA]</scope>
    <source>
        <strain evidence="15">CG12_big_fil_rev_8_21_14_0_65_43_15</strain>
    </source>
</reference>
<feature type="domain" description="Arginyl tRNA synthetase N-terminal" evidence="14">
    <location>
        <begin position="5"/>
        <end position="97"/>
    </location>
</feature>
<dbReference type="FunFam" id="3.40.50.620:FF:000062">
    <property type="entry name" value="Arginine--tRNA ligase"/>
    <property type="match status" value="1"/>
</dbReference>
<proteinExistence type="inferred from homology"/>
<dbReference type="GO" id="GO:0004814">
    <property type="term" value="F:arginine-tRNA ligase activity"/>
    <property type="evidence" value="ECO:0007669"/>
    <property type="project" value="UniProtKB-UniRule"/>
</dbReference>
<dbReference type="SMART" id="SM01016">
    <property type="entry name" value="Arg_tRNA_synt_N"/>
    <property type="match status" value="1"/>
</dbReference>
<dbReference type="AlphaFoldDB" id="A0A2J0LKN1"/>
<dbReference type="InterPro" id="IPR035684">
    <property type="entry name" value="ArgRS_core"/>
</dbReference>
<dbReference type="SUPFAM" id="SSF52374">
    <property type="entry name" value="Nucleotidylyl transferase"/>
    <property type="match status" value="1"/>
</dbReference>
<evidence type="ECO:0000313" key="15">
    <source>
        <dbReference type="EMBL" id="PIW66163.1"/>
    </source>
</evidence>
<comment type="caution">
    <text evidence="15">The sequence shown here is derived from an EMBL/GenBank/DDBJ whole genome shotgun (WGS) entry which is preliminary data.</text>
</comment>
<dbReference type="Pfam" id="PF03485">
    <property type="entry name" value="Arg_tRNA_synt_N"/>
    <property type="match status" value="1"/>
</dbReference>
<keyword evidence="6 11" id="KW-0547">Nucleotide-binding</keyword>
<evidence type="ECO:0000256" key="11">
    <source>
        <dbReference type="HAMAP-Rule" id="MF_00123"/>
    </source>
</evidence>
<comment type="similarity">
    <text evidence="2 11 12">Belongs to the class-I aminoacyl-tRNA synthetase family.</text>
</comment>
<evidence type="ECO:0000256" key="5">
    <source>
        <dbReference type="ARBA" id="ARBA00022598"/>
    </source>
</evidence>
<organism evidence="15 16">
    <name type="scientific">Candidatus Taenaricola geysiri</name>
    <dbReference type="NCBI Taxonomy" id="1974752"/>
    <lineage>
        <taxon>Bacteria</taxon>
        <taxon>Pseudomonadati</taxon>
        <taxon>Candidatus Omnitrophota</taxon>
        <taxon>Candidatus Taenaricola</taxon>
    </lineage>
</organism>
<dbReference type="PANTHER" id="PTHR11956">
    <property type="entry name" value="ARGINYL-TRNA SYNTHETASE"/>
    <property type="match status" value="1"/>
</dbReference>
<evidence type="ECO:0000256" key="9">
    <source>
        <dbReference type="ARBA" id="ARBA00023146"/>
    </source>
</evidence>
<dbReference type="FunFam" id="1.10.730.10:FF:000008">
    <property type="entry name" value="Arginine--tRNA ligase"/>
    <property type="match status" value="1"/>
</dbReference>
<evidence type="ECO:0000259" key="13">
    <source>
        <dbReference type="SMART" id="SM00836"/>
    </source>
</evidence>
<dbReference type="SMART" id="SM00836">
    <property type="entry name" value="DALR_1"/>
    <property type="match status" value="1"/>
</dbReference>
<dbReference type="InterPro" id="IPR005148">
    <property type="entry name" value="Arg-tRNA-synth_N"/>
</dbReference>
<dbReference type="HAMAP" id="MF_00123">
    <property type="entry name" value="Arg_tRNA_synth"/>
    <property type="match status" value="1"/>
</dbReference>
<dbReference type="PRINTS" id="PR01038">
    <property type="entry name" value="TRNASYNTHARG"/>
</dbReference>
<dbReference type="GO" id="GO:0005524">
    <property type="term" value="F:ATP binding"/>
    <property type="evidence" value="ECO:0007669"/>
    <property type="project" value="UniProtKB-UniRule"/>
</dbReference>
<dbReference type="GO" id="GO:0005737">
    <property type="term" value="C:cytoplasm"/>
    <property type="evidence" value="ECO:0007669"/>
    <property type="project" value="UniProtKB-SubCell"/>
</dbReference>
<keyword evidence="4 11" id="KW-0963">Cytoplasm</keyword>
<name>A0A2J0LKN1_9BACT</name>
<comment type="catalytic activity">
    <reaction evidence="10 11">
        <text>tRNA(Arg) + L-arginine + ATP = L-arginyl-tRNA(Arg) + AMP + diphosphate</text>
        <dbReference type="Rhea" id="RHEA:20301"/>
        <dbReference type="Rhea" id="RHEA-COMP:9658"/>
        <dbReference type="Rhea" id="RHEA-COMP:9673"/>
        <dbReference type="ChEBI" id="CHEBI:30616"/>
        <dbReference type="ChEBI" id="CHEBI:32682"/>
        <dbReference type="ChEBI" id="CHEBI:33019"/>
        <dbReference type="ChEBI" id="CHEBI:78442"/>
        <dbReference type="ChEBI" id="CHEBI:78513"/>
        <dbReference type="ChEBI" id="CHEBI:456215"/>
        <dbReference type="EC" id="6.1.1.19"/>
    </reaction>
</comment>
<comment type="subcellular location">
    <subcellularLocation>
        <location evidence="1 11">Cytoplasm</location>
    </subcellularLocation>
</comment>
<comment type="subunit">
    <text evidence="3 11">Monomer.</text>
</comment>
<dbReference type="Gene3D" id="1.10.730.10">
    <property type="entry name" value="Isoleucyl-tRNA Synthetase, Domain 1"/>
    <property type="match status" value="1"/>
</dbReference>